<feature type="chain" id="PRO_5041925737" evidence="3">
    <location>
        <begin position="25"/>
        <end position="543"/>
    </location>
</feature>
<feature type="compositionally biased region" description="Low complexity" evidence="2">
    <location>
        <begin position="50"/>
        <end position="152"/>
    </location>
</feature>
<evidence type="ECO:0000256" key="3">
    <source>
        <dbReference type="SAM" id="SignalP"/>
    </source>
</evidence>
<feature type="region of interest" description="Disordered" evidence="2">
    <location>
        <begin position="23"/>
        <end position="157"/>
    </location>
</feature>
<organism evidence="5 6">
    <name type="scientific">Deinococcus soli</name>
    <name type="common">ex Cha et al. 2016</name>
    <dbReference type="NCBI Taxonomy" id="1309411"/>
    <lineage>
        <taxon>Bacteria</taxon>
        <taxon>Thermotogati</taxon>
        <taxon>Deinococcota</taxon>
        <taxon>Deinococci</taxon>
        <taxon>Deinococcales</taxon>
        <taxon>Deinococcaceae</taxon>
        <taxon>Deinococcus</taxon>
    </lineage>
</organism>
<dbReference type="SUPFAM" id="SSF51445">
    <property type="entry name" value="(Trans)glycosidases"/>
    <property type="match status" value="1"/>
</dbReference>
<reference evidence="5" key="1">
    <citation type="submission" date="2023-07" db="EMBL/GenBank/DDBJ databases">
        <title>Sorghum-associated microbial communities from plants grown in Nebraska, USA.</title>
        <authorList>
            <person name="Schachtman D."/>
        </authorList>
    </citation>
    <scope>NUCLEOTIDE SEQUENCE</scope>
    <source>
        <strain evidence="5">BE330</strain>
    </source>
</reference>
<evidence type="ECO:0000256" key="1">
    <source>
        <dbReference type="ARBA" id="ARBA00022729"/>
    </source>
</evidence>
<dbReference type="Pfam" id="PF02638">
    <property type="entry name" value="GHL10"/>
    <property type="match status" value="1"/>
</dbReference>
<keyword evidence="5" id="KW-0449">Lipoprotein</keyword>
<evidence type="ECO:0000256" key="2">
    <source>
        <dbReference type="SAM" id="MobiDB-lite"/>
    </source>
</evidence>
<dbReference type="InterPro" id="IPR052177">
    <property type="entry name" value="Divisome_Glycosyl_Hydrolase"/>
</dbReference>
<dbReference type="PROSITE" id="PS51257">
    <property type="entry name" value="PROKAR_LIPOPROTEIN"/>
    <property type="match status" value="1"/>
</dbReference>
<protein>
    <submittedName>
        <fullName evidence="5">Uncharacterized lipoprotein YddW (UPF0748 family)</fullName>
    </submittedName>
</protein>
<dbReference type="PANTHER" id="PTHR43405">
    <property type="entry name" value="GLYCOSYL HYDROLASE DIGH"/>
    <property type="match status" value="1"/>
</dbReference>
<name>A0AAE3XCC7_9DEIO</name>
<gene>
    <name evidence="5" type="ORF">J2Y00_002489</name>
</gene>
<evidence type="ECO:0000259" key="4">
    <source>
        <dbReference type="Pfam" id="PF02638"/>
    </source>
</evidence>
<dbReference type="Proteomes" id="UP001185331">
    <property type="component" value="Unassembled WGS sequence"/>
</dbReference>
<dbReference type="InterPro" id="IPR017853">
    <property type="entry name" value="GH"/>
</dbReference>
<keyword evidence="1 3" id="KW-0732">Signal</keyword>
<dbReference type="EMBL" id="JAVDQK010000005">
    <property type="protein sequence ID" value="MDR6218892.1"/>
    <property type="molecule type" value="Genomic_DNA"/>
</dbReference>
<dbReference type="Gene3D" id="3.20.20.80">
    <property type="entry name" value="Glycosidases"/>
    <property type="match status" value="1"/>
</dbReference>
<dbReference type="PANTHER" id="PTHR43405:SF1">
    <property type="entry name" value="GLYCOSYL HYDROLASE DIGH"/>
    <property type="match status" value="1"/>
</dbReference>
<feature type="signal peptide" evidence="3">
    <location>
        <begin position="1"/>
        <end position="24"/>
    </location>
</feature>
<evidence type="ECO:0000313" key="5">
    <source>
        <dbReference type="EMBL" id="MDR6218892.1"/>
    </source>
</evidence>
<sequence>MKPSLALLLLTSALLLTACPKAQPAETAATQPVTPTEARPESVTPPVTLGGAPARPPAAQTPTQQTPAAQAPAAQTQAAQAQAAPPATRPASSSAGARPTQDAPAAPARSTPAPGTPESSRAAPAATPAAPSRPPVTAAPERPATPAPAAARAPERTGPELRGLWVDAFGPGFKTPTEVDTLIRDAQAMNVNALFVQAVKRGDCYCDHAAVPRTDDPDVPAGFDPLADVISKAHAQGIQVHAWLIPTAVSNKAVRYPVTNPEHVINTHGAGSEQPWLMTDRAGNTWAGNDQMIDLGNPDAVAYMTGAIRSLVHNYDLDGIQLDRIRYPDPAVTGVQDWGYNAGAVAAYQAELGVDSQPEPGDPAWVKWRRSRVDQFVKLARDAAKSERNVWVSAAVITYGDGPRTAEAFTRTRTYTDVLQNWPAWLSSGSVDLIVLMNYKRDFKADQARWFDEWNAFAKSVRGRGKVAVGTALYLNDTRGNFKQLDRVLASGLDGWVGYSYRTPSAGVDAGSETAPAVLSALSAHVTAPGAGVFERRATWGRP</sequence>
<proteinExistence type="predicted"/>
<feature type="domain" description="Glycosyl hydrolase-like 10" evidence="4">
    <location>
        <begin position="160"/>
        <end position="449"/>
    </location>
</feature>
<dbReference type="AlphaFoldDB" id="A0AAE3XCC7"/>
<dbReference type="InterPro" id="IPR003790">
    <property type="entry name" value="GHL10"/>
</dbReference>
<dbReference type="RefSeq" id="WP_309853662.1">
    <property type="nucleotide sequence ID" value="NZ_JAVDQJ010000004.1"/>
</dbReference>
<accession>A0AAE3XCC7</accession>
<comment type="caution">
    <text evidence="5">The sequence shown here is derived from an EMBL/GenBank/DDBJ whole genome shotgun (WGS) entry which is preliminary data.</text>
</comment>
<evidence type="ECO:0000313" key="6">
    <source>
        <dbReference type="Proteomes" id="UP001185331"/>
    </source>
</evidence>